<evidence type="ECO:0000256" key="1">
    <source>
        <dbReference type="ARBA" id="ARBA00008396"/>
    </source>
</evidence>
<dbReference type="RefSeq" id="WP_322133131.1">
    <property type="nucleotide sequence ID" value="NZ_CP085036.1"/>
</dbReference>
<keyword evidence="7" id="KW-0346">Stress response</keyword>
<dbReference type="SUPFAM" id="SSF55174">
    <property type="entry name" value="Alpha-L RNA-binding motif"/>
    <property type="match status" value="1"/>
</dbReference>
<comment type="caution">
    <text evidence="7">The sequence shown here is derived from an EMBL/GenBank/DDBJ whole genome shotgun (WGS) entry which is preliminary data.</text>
</comment>
<dbReference type="Pfam" id="PF01479">
    <property type="entry name" value="S4"/>
    <property type="match status" value="1"/>
</dbReference>
<gene>
    <name evidence="7" type="ORF">M2152_000974</name>
</gene>
<dbReference type="PROSITE" id="PS50889">
    <property type="entry name" value="S4"/>
    <property type="match status" value="1"/>
</dbReference>
<keyword evidence="2 4" id="KW-0694">RNA-binding</keyword>
<proteinExistence type="inferred from homology"/>
<dbReference type="InterPro" id="IPR002942">
    <property type="entry name" value="S4_RNA-bd"/>
</dbReference>
<reference evidence="7 8" key="1">
    <citation type="submission" date="2023-04" db="EMBL/GenBank/DDBJ databases">
        <title>Genome Encyclopedia of Bacteria and Archaea VI: Functional Genomics of Type Strains.</title>
        <authorList>
            <person name="Whitman W."/>
        </authorList>
    </citation>
    <scope>NUCLEOTIDE SEQUENCE [LARGE SCALE GENOMIC DNA]</scope>
    <source>
        <strain evidence="7 8">SG_E_30_P1</strain>
    </source>
</reference>
<dbReference type="SMART" id="SM00363">
    <property type="entry name" value="S4"/>
    <property type="match status" value="1"/>
</dbReference>
<evidence type="ECO:0000256" key="4">
    <source>
        <dbReference type="PROSITE-ProRule" id="PRU00182"/>
    </source>
</evidence>
<feature type="domain" description="RNA-binding S4" evidence="6">
    <location>
        <begin position="6"/>
        <end position="70"/>
    </location>
</feature>
<evidence type="ECO:0000259" key="6">
    <source>
        <dbReference type="SMART" id="SM00363"/>
    </source>
</evidence>
<keyword evidence="3" id="KW-0238">DNA-binding</keyword>
<name>A0ABT6KNX7_9MICO</name>
<evidence type="ECO:0000256" key="2">
    <source>
        <dbReference type="ARBA" id="ARBA00022884"/>
    </source>
</evidence>
<feature type="region of interest" description="Disordered" evidence="5">
    <location>
        <begin position="86"/>
        <end position="122"/>
    </location>
</feature>
<dbReference type="CDD" id="cd00165">
    <property type="entry name" value="S4"/>
    <property type="match status" value="1"/>
</dbReference>
<comment type="similarity">
    <text evidence="1">Belongs to the HSP15 family.</text>
</comment>
<feature type="compositionally biased region" description="Basic and acidic residues" evidence="5">
    <location>
        <begin position="112"/>
        <end position="122"/>
    </location>
</feature>
<evidence type="ECO:0000313" key="8">
    <source>
        <dbReference type="Proteomes" id="UP001160142"/>
    </source>
</evidence>
<organism evidence="7 8">
    <name type="scientific">Antiquaquibacter oligotrophicus</name>
    <dbReference type="NCBI Taxonomy" id="2880260"/>
    <lineage>
        <taxon>Bacteria</taxon>
        <taxon>Bacillati</taxon>
        <taxon>Actinomycetota</taxon>
        <taxon>Actinomycetes</taxon>
        <taxon>Micrococcales</taxon>
        <taxon>Microbacteriaceae</taxon>
        <taxon>Antiquaquibacter</taxon>
    </lineage>
</organism>
<dbReference type="Gene3D" id="3.10.290.10">
    <property type="entry name" value="RNA-binding S4 domain"/>
    <property type="match status" value="1"/>
</dbReference>
<evidence type="ECO:0000256" key="5">
    <source>
        <dbReference type="SAM" id="MobiDB-lite"/>
    </source>
</evidence>
<dbReference type="Proteomes" id="UP001160142">
    <property type="component" value="Unassembled WGS sequence"/>
</dbReference>
<dbReference type="InterPro" id="IPR036986">
    <property type="entry name" value="S4_RNA-bd_sf"/>
</dbReference>
<accession>A0ABT6KNX7</accession>
<dbReference type="EMBL" id="JARXVQ010000001">
    <property type="protein sequence ID" value="MDH6180792.1"/>
    <property type="molecule type" value="Genomic_DNA"/>
</dbReference>
<evidence type="ECO:0000256" key="3">
    <source>
        <dbReference type="ARBA" id="ARBA00023125"/>
    </source>
</evidence>
<sequence>MPAQSVRVDSWLWAVRVFKTRSAATAACRAGHVRVGGERAKAAQSVSPGDEVRVRIAGFDRVLEVKQLLTKRVSAPLASVAYVDHSPPLPAPEETAFVPRRDRGTGRPTKRDRREIEKLRGR</sequence>
<dbReference type="PIRSF" id="PIRSF016821">
    <property type="entry name" value="HSP15"/>
    <property type="match status" value="1"/>
</dbReference>
<dbReference type="InterPro" id="IPR025708">
    <property type="entry name" value="HSP15"/>
</dbReference>
<protein>
    <submittedName>
        <fullName evidence="7">Ribosome-associated heat shock protein Hsp15</fullName>
    </submittedName>
</protein>
<evidence type="ECO:0000313" key="7">
    <source>
        <dbReference type="EMBL" id="MDH6180792.1"/>
    </source>
</evidence>
<keyword evidence="8" id="KW-1185">Reference proteome</keyword>